<accession>A0ABY4B0Y7</accession>
<reference evidence="1 2" key="1">
    <citation type="submission" date="2022-03" db="EMBL/GenBank/DDBJ databases">
        <title>Hymenobactersp. isolated from the air.</title>
        <authorList>
            <person name="Won M."/>
            <person name="Kwon S.-W."/>
        </authorList>
    </citation>
    <scope>NUCLEOTIDE SEQUENCE [LARGE SCALE GENOMIC DNA]</scope>
    <source>
        <strain evidence="1 2">KACC 22596</strain>
    </source>
</reference>
<dbReference type="EMBL" id="CP094534">
    <property type="protein sequence ID" value="UOE32825.1"/>
    <property type="molecule type" value="Genomic_DNA"/>
</dbReference>
<dbReference type="Proteomes" id="UP000831390">
    <property type="component" value="Chromosome"/>
</dbReference>
<evidence type="ECO:0000313" key="2">
    <source>
        <dbReference type="Proteomes" id="UP000831390"/>
    </source>
</evidence>
<dbReference type="RefSeq" id="WP_243512072.1">
    <property type="nucleotide sequence ID" value="NZ_CP094534.1"/>
</dbReference>
<sequence length="476" mass="53340">MKPTKKVIISEKIATALEALNLSKANYRHAVAIIEHLFNKASYESSDGWLYLNKTYLTAAFGKKGYDMMRLLVANGIIQSVDSYYTGELGGDPYPKRYRISMNLVEFDKHSVAADASCHTPEFTQVDQAMVLENIAKLELNYKDAMKYAHALADAITVDSFDINHEIEETVVQVITDGRNANYFVNLDKAVAEATKKGMSVMRRKGESGGVHIAFPYEYVAEIRATCRWIWTRFLTKIDKRIYRAPYRNATNNRLDTDITNMKSDFLGFMTVSGGQKIMSIDLSNSQFVLLAALLQNPEVFSDERAMFFKDYEHTDDTKAFVAAANAGMFYETLAVLLGLDNGAGIESITKGSAARATAKKCAFACVFSGAESPSEKKKLLKGKFPQLVEMTDGFKRKYGNNEFAILLQRVESEIFIDNIVPKLVEKKIWQLTKHDSVLVEEQNEPLVSEVIMTVLKDYKINGVVDVTDCSIKHAA</sequence>
<name>A0ABY4B0Y7_9BACT</name>
<proteinExistence type="predicted"/>
<protein>
    <submittedName>
        <fullName evidence="1">Uncharacterized protein</fullName>
    </submittedName>
</protein>
<evidence type="ECO:0000313" key="1">
    <source>
        <dbReference type="EMBL" id="UOE32825.1"/>
    </source>
</evidence>
<organism evidence="1 2">
    <name type="scientific">Hymenobacter monticola</name>
    <dbReference type="NCBI Taxonomy" id="1705399"/>
    <lineage>
        <taxon>Bacteria</taxon>
        <taxon>Pseudomonadati</taxon>
        <taxon>Bacteroidota</taxon>
        <taxon>Cytophagia</taxon>
        <taxon>Cytophagales</taxon>
        <taxon>Hymenobacteraceae</taxon>
        <taxon>Hymenobacter</taxon>
    </lineage>
</organism>
<gene>
    <name evidence="1" type="ORF">MTP16_17020</name>
</gene>
<keyword evidence="2" id="KW-1185">Reference proteome</keyword>